<evidence type="ECO:0000259" key="3">
    <source>
        <dbReference type="Pfam" id="PF05368"/>
    </source>
</evidence>
<keyword evidence="5" id="KW-1185">Reference proteome</keyword>
<keyword evidence="2" id="KW-0521">NADP</keyword>
<dbReference type="InterPro" id="IPR036291">
    <property type="entry name" value="NAD(P)-bd_dom_sf"/>
</dbReference>
<accession>A0ABW2SW21</accession>
<evidence type="ECO:0000256" key="2">
    <source>
        <dbReference type="ARBA" id="ARBA00022857"/>
    </source>
</evidence>
<dbReference type="Pfam" id="PF05368">
    <property type="entry name" value="NmrA"/>
    <property type="match status" value="1"/>
</dbReference>
<dbReference type="PANTHER" id="PTHR42748">
    <property type="entry name" value="NITROGEN METABOLITE REPRESSION PROTEIN NMRA FAMILY MEMBER"/>
    <property type="match status" value="1"/>
</dbReference>
<dbReference type="Gene3D" id="3.40.50.720">
    <property type="entry name" value="NAD(P)-binding Rossmann-like Domain"/>
    <property type="match status" value="1"/>
</dbReference>
<dbReference type="InterPro" id="IPR051164">
    <property type="entry name" value="NmrA-like_oxidored"/>
</dbReference>
<evidence type="ECO:0000256" key="1">
    <source>
        <dbReference type="ARBA" id="ARBA00006328"/>
    </source>
</evidence>
<comment type="similarity">
    <text evidence="1">Belongs to the NmrA-type oxidoreductase family.</text>
</comment>
<feature type="domain" description="NmrA-like" evidence="3">
    <location>
        <begin position="2"/>
        <end position="215"/>
    </location>
</feature>
<reference evidence="5" key="1">
    <citation type="journal article" date="2019" name="Int. J. Syst. Evol. Microbiol.">
        <title>The Global Catalogue of Microorganisms (GCM) 10K type strain sequencing project: providing services to taxonomists for standard genome sequencing and annotation.</title>
        <authorList>
            <consortium name="The Broad Institute Genomics Platform"/>
            <consortium name="The Broad Institute Genome Sequencing Center for Infectious Disease"/>
            <person name="Wu L."/>
            <person name="Ma J."/>
        </authorList>
    </citation>
    <scope>NUCLEOTIDE SEQUENCE [LARGE SCALE GENOMIC DNA]</scope>
    <source>
        <strain evidence="5">JCM 10083</strain>
    </source>
</reference>
<evidence type="ECO:0000313" key="5">
    <source>
        <dbReference type="Proteomes" id="UP001596514"/>
    </source>
</evidence>
<sequence>MRAVTRDPDAAGARALAQTGAEIVRAEMDDVASLRAATEGANGLFSVQPTVGSPGTPEGFSAEDEVRWGHNVADAAHASGVEHLVYASLSGAGRHDTEKLPQNVVSKWRIEQRIKRLGLPATFLRLVSFMENYTGAYHLSDGAVSTAFTADVPQQIMAVDDVGAFTALAFAQPGEWIGRAVDLAGDELTPVQIAAAISEAIGRPLPYVQIPIEAIAAAGEEQRRGVGAGPGGAFSAPLGDGSPRGAVQERDLAGDLALERVPVEAAGLQPGEEGPDPEVVGAAGVAVQRGPLQRCGVGGVGGGERLGYRLVPPPHAALPSELLISRDIRSSDGRAASAR</sequence>
<dbReference type="PANTHER" id="PTHR42748:SF7">
    <property type="entry name" value="NMRA LIKE REDOX SENSOR 1-RELATED"/>
    <property type="match status" value="1"/>
</dbReference>
<comment type="caution">
    <text evidence="4">The sequence shown here is derived from an EMBL/GenBank/DDBJ whole genome shotgun (WGS) entry which is preliminary data.</text>
</comment>
<proteinExistence type="inferred from homology"/>
<gene>
    <name evidence="4" type="ORF">ACFQVD_09095</name>
</gene>
<dbReference type="EMBL" id="JBHTEE010000001">
    <property type="protein sequence ID" value="MFC7600253.1"/>
    <property type="molecule type" value="Genomic_DNA"/>
</dbReference>
<evidence type="ECO:0000313" key="4">
    <source>
        <dbReference type="EMBL" id="MFC7600253.1"/>
    </source>
</evidence>
<dbReference type="RefSeq" id="WP_386270829.1">
    <property type="nucleotide sequence ID" value="NZ_JBHSIJ010000002.1"/>
</dbReference>
<dbReference type="Proteomes" id="UP001596514">
    <property type="component" value="Unassembled WGS sequence"/>
</dbReference>
<protein>
    <submittedName>
        <fullName evidence="4">NmrA family NAD(P)-binding protein</fullName>
    </submittedName>
</protein>
<dbReference type="InterPro" id="IPR008030">
    <property type="entry name" value="NmrA-like"/>
</dbReference>
<name>A0ABW2SW21_9ACTN</name>
<dbReference type="SUPFAM" id="SSF51735">
    <property type="entry name" value="NAD(P)-binding Rossmann-fold domains"/>
    <property type="match status" value="1"/>
</dbReference>
<organism evidence="4 5">
    <name type="scientific">Streptosporangium amethystogenes subsp. fukuiense</name>
    <dbReference type="NCBI Taxonomy" id="698418"/>
    <lineage>
        <taxon>Bacteria</taxon>
        <taxon>Bacillati</taxon>
        <taxon>Actinomycetota</taxon>
        <taxon>Actinomycetes</taxon>
        <taxon>Streptosporangiales</taxon>
        <taxon>Streptosporangiaceae</taxon>
        <taxon>Streptosporangium</taxon>
    </lineage>
</organism>